<dbReference type="AlphaFoldDB" id="A0A1I0VTL2"/>
<dbReference type="Pfam" id="PF01473">
    <property type="entry name" value="Choline_bind_1"/>
    <property type="match status" value="2"/>
</dbReference>
<feature type="repeat" description="Cell wall-binding" evidence="3">
    <location>
        <begin position="473"/>
        <end position="492"/>
    </location>
</feature>
<feature type="repeat" description="Cell wall-binding" evidence="3">
    <location>
        <begin position="593"/>
        <end position="612"/>
    </location>
</feature>
<dbReference type="RefSeq" id="WP_090038525.1">
    <property type="nucleotide sequence ID" value="NZ_FOKI01000003.1"/>
</dbReference>
<dbReference type="CDD" id="cd02619">
    <property type="entry name" value="Peptidase_C1"/>
    <property type="match status" value="1"/>
</dbReference>
<dbReference type="Pfam" id="PF19127">
    <property type="entry name" value="Choline_bind_3"/>
    <property type="match status" value="2"/>
</dbReference>
<comment type="similarity">
    <text evidence="1">Belongs to the peptidase C1 family.</text>
</comment>
<dbReference type="GO" id="GO:0008234">
    <property type="term" value="F:cysteine-type peptidase activity"/>
    <property type="evidence" value="ECO:0007669"/>
    <property type="project" value="InterPro"/>
</dbReference>
<dbReference type="InterPro" id="IPR013128">
    <property type="entry name" value="Peptidase_C1A"/>
</dbReference>
<dbReference type="OrthoDB" id="3648721at2"/>
<dbReference type="InterPro" id="IPR000169">
    <property type="entry name" value="Pept_cys_AS"/>
</dbReference>
<feature type="repeat" description="Cell wall-binding" evidence="3">
    <location>
        <begin position="513"/>
        <end position="532"/>
    </location>
</feature>
<accession>A0A1I0VTL2</accession>
<keyword evidence="2" id="KW-0677">Repeat</keyword>
<dbReference type="SUPFAM" id="SSF54001">
    <property type="entry name" value="Cysteine proteinases"/>
    <property type="match status" value="1"/>
</dbReference>
<evidence type="ECO:0000256" key="4">
    <source>
        <dbReference type="SAM" id="SignalP"/>
    </source>
</evidence>
<keyword evidence="7" id="KW-1185">Reference proteome</keyword>
<keyword evidence="4" id="KW-0732">Signal</keyword>
<feature type="domain" description="Peptidase C1A papain C-terminal" evidence="5">
    <location>
        <begin position="45"/>
        <end position="272"/>
    </location>
</feature>
<dbReference type="InterPro" id="IPR018337">
    <property type="entry name" value="Cell_wall/Cho-bd_repeat"/>
</dbReference>
<feature type="chain" id="PRO_5011726985" evidence="4">
    <location>
        <begin position="27"/>
        <end position="632"/>
    </location>
</feature>
<gene>
    <name evidence="6" type="ORF">SAMN04488528_100323</name>
</gene>
<feature type="repeat" description="Cell wall-binding" evidence="3">
    <location>
        <begin position="493"/>
        <end position="512"/>
    </location>
</feature>
<dbReference type="SMART" id="SM00645">
    <property type="entry name" value="Pept_C1"/>
    <property type="match status" value="1"/>
</dbReference>
<sequence>MKRKFISFILSAMMVASIVSPTVANATTNTYDSTLIANSNTSQSLPSRYDSRDLNYISGAKKQGEIGCCWAFATMGALETSIKKNTGESKDFSEIHLAANNGFLGANGGGNGIIAASYFSSWQGPVYEKDAPYPNPAIPSNVKSEYGGTVTNHIQDVIMVDRTKTGQDKIDNVKNNVYKYGSSTVQVSSRAADGNGTIFNYFDAPIDHEILIVGWDDNYSRDNFQYTKPNHNGAFICRNSWGEELGDNGYFYLSYEDQNLLDPSNTLITFDKVESIDNYKDVYAGCFNTNIFNGALAYKDGISETFPLKMISGIGTGIGENEEIAAVGVPSFTSNADCELYYTNNDVSIENILNPDNKVKSFHLDDAGFHTIKLDNPIVPKDKKNFSFWIRIFHPSQSNIAKSSPSKEFTEKHYEFLFPETIDENPNNISKKAKSPISFIAGRFYTNEKSNIKPGWNLKNNTWYYYNEDGTSKTGWSQIGGSWYYFNNEGKMQTNWIYVNDTWYYLNSNGTMSTGWLNENGTWYYLNNSGAMSTGWLNLNGTWYYLSSNGAMNTGWLYTGDAWYYLNSDGSMKTGWIYTGDAWYYLNSNGSMKTGWIFTGYAWYYLNSNGSMATNTIIDGWKLDANGVGSKL</sequence>
<organism evidence="6 7">
    <name type="scientific">Clostridium frigidicarnis</name>
    <dbReference type="NCBI Taxonomy" id="84698"/>
    <lineage>
        <taxon>Bacteria</taxon>
        <taxon>Bacillati</taxon>
        <taxon>Bacillota</taxon>
        <taxon>Clostridia</taxon>
        <taxon>Eubacteriales</taxon>
        <taxon>Clostridiaceae</taxon>
        <taxon>Clostridium</taxon>
    </lineage>
</organism>
<evidence type="ECO:0000256" key="3">
    <source>
        <dbReference type="PROSITE-ProRule" id="PRU00591"/>
    </source>
</evidence>
<dbReference type="PROSITE" id="PS00139">
    <property type="entry name" value="THIOL_PROTEASE_CYS"/>
    <property type="match status" value="1"/>
</dbReference>
<name>A0A1I0VTL2_9CLOT</name>
<evidence type="ECO:0000313" key="7">
    <source>
        <dbReference type="Proteomes" id="UP000198619"/>
    </source>
</evidence>
<dbReference type="InterPro" id="IPR000668">
    <property type="entry name" value="Peptidase_C1A_C"/>
</dbReference>
<dbReference type="Pfam" id="PF00112">
    <property type="entry name" value="Peptidase_C1"/>
    <property type="match status" value="1"/>
</dbReference>
<dbReference type="InterPro" id="IPR038765">
    <property type="entry name" value="Papain-like_cys_pep_sf"/>
</dbReference>
<feature type="signal peptide" evidence="4">
    <location>
        <begin position="1"/>
        <end position="26"/>
    </location>
</feature>
<dbReference type="Gene3D" id="2.10.270.10">
    <property type="entry name" value="Cholin Binding"/>
    <property type="match status" value="2"/>
</dbReference>
<feature type="repeat" description="Cell wall-binding" evidence="3">
    <location>
        <begin position="533"/>
        <end position="552"/>
    </location>
</feature>
<dbReference type="EMBL" id="FOKI01000003">
    <property type="protein sequence ID" value="SFA79749.1"/>
    <property type="molecule type" value="Genomic_DNA"/>
</dbReference>
<dbReference type="Proteomes" id="UP000198619">
    <property type="component" value="Unassembled WGS sequence"/>
</dbReference>
<evidence type="ECO:0000259" key="5">
    <source>
        <dbReference type="SMART" id="SM00645"/>
    </source>
</evidence>
<dbReference type="InterPro" id="IPR040528">
    <property type="entry name" value="Lectin-like"/>
</dbReference>
<proteinExistence type="inferred from homology"/>
<dbReference type="Gene3D" id="3.90.70.10">
    <property type="entry name" value="Cysteine proteinases"/>
    <property type="match status" value="1"/>
</dbReference>
<protein>
    <submittedName>
        <fullName evidence="6">Glucan-binding domain-containing protein (YG repeat)</fullName>
    </submittedName>
</protein>
<reference evidence="6 7" key="1">
    <citation type="submission" date="2016-10" db="EMBL/GenBank/DDBJ databases">
        <authorList>
            <person name="de Groot N.N."/>
        </authorList>
    </citation>
    <scope>NUCLEOTIDE SEQUENCE [LARGE SCALE GENOMIC DNA]</scope>
    <source>
        <strain evidence="6 7">DSM 12271</strain>
    </source>
</reference>
<dbReference type="GO" id="GO:0006508">
    <property type="term" value="P:proteolysis"/>
    <property type="evidence" value="ECO:0007669"/>
    <property type="project" value="InterPro"/>
</dbReference>
<dbReference type="SUPFAM" id="SSF69360">
    <property type="entry name" value="Cell wall binding repeat"/>
    <property type="match status" value="1"/>
</dbReference>
<evidence type="ECO:0000256" key="1">
    <source>
        <dbReference type="ARBA" id="ARBA00008455"/>
    </source>
</evidence>
<feature type="repeat" description="Cell wall-binding" evidence="3">
    <location>
        <begin position="573"/>
        <end position="592"/>
    </location>
</feature>
<feature type="repeat" description="Cell wall-binding" evidence="3">
    <location>
        <begin position="553"/>
        <end position="572"/>
    </location>
</feature>
<dbReference type="PANTHER" id="PTHR12411">
    <property type="entry name" value="CYSTEINE PROTEASE FAMILY C1-RELATED"/>
    <property type="match status" value="1"/>
</dbReference>
<dbReference type="PROSITE" id="PS51170">
    <property type="entry name" value="CW"/>
    <property type="match status" value="7"/>
</dbReference>
<evidence type="ECO:0000313" key="6">
    <source>
        <dbReference type="EMBL" id="SFA79749.1"/>
    </source>
</evidence>
<evidence type="ECO:0000256" key="2">
    <source>
        <dbReference type="ARBA" id="ARBA00022737"/>
    </source>
</evidence>
<dbReference type="Pfam" id="PF18560">
    <property type="entry name" value="Lectin_like"/>
    <property type="match status" value="1"/>
</dbReference>